<evidence type="ECO:0000256" key="2">
    <source>
        <dbReference type="ARBA" id="ARBA00022448"/>
    </source>
</evidence>
<dbReference type="AlphaFoldDB" id="K9EQG2"/>
<keyword evidence="5 7" id="KW-1133">Transmembrane helix</keyword>
<dbReference type="PANTHER" id="PTHR43163:SF6">
    <property type="entry name" value="DIPEPTIDE TRANSPORT SYSTEM PERMEASE PROTEIN DPPB-RELATED"/>
    <property type="match status" value="1"/>
</dbReference>
<proteinExistence type="inferred from homology"/>
<dbReference type="STRING" id="883081.HMPREF9698_01348"/>
<feature type="coiled-coil region" evidence="8">
    <location>
        <begin position="54"/>
        <end position="86"/>
    </location>
</feature>
<dbReference type="Pfam" id="PF00528">
    <property type="entry name" value="BPD_transp_1"/>
    <property type="match status" value="1"/>
</dbReference>
<evidence type="ECO:0000256" key="5">
    <source>
        <dbReference type="ARBA" id="ARBA00022989"/>
    </source>
</evidence>
<dbReference type="PATRIC" id="fig|883081.3.peg.1183"/>
<sequence length="468" mass="52410">MQGSAKSTWLADLAYDFKLILQERTWLVILIILGPIFHLFAFIKYLGVKKDVKRQEMTEDYSQEELNKLRAEIEEEEQAKEDYLAFTRSQEDRQKRVDQIIQNMVKRRSSQQSRQSLTLYAEVCQDILSSPWGFIFALVLALPMTLVLLVLSSPTLSFIVRRILLMLLVIVGVVFIVFTLLYLSPSDPAVNILGEQATDAEIANFRQVYGLEDPYLVQLFRAIAGVFTFDFGNTLQGNISVMADIVSRFPVTLTMTFFALLLAIIIALPAGIYAGVNPNTKFDYIFMFFALIGISMPTFWLGLLFILAFPVELGWLPATYNPIDNLSLIMPIIVLSVTLMAEVSRMARSSTLESINEDYIMTAQSKGLPRLRVILRHVVPNALIPVITIVGLQFSAMLGGSAVTEQVFSVPGIGSYIVDKQFLPDVPAVLGGVVYIAVALSIVNLLVDLLYSFIDPRIRTKIQNGQIK</sequence>
<feature type="transmembrane region" description="Helical" evidence="7">
    <location>
        <begin position="26"/>
        <end position="47"/>
    </location>
</feature>
<dbReference type="HOGENOM" id="CLU_036879_2_0_9"/>
<comment type="caution">
    <text evidence="10">The sequence shown here is derived from an EMBL/GenBank/DDBJ whole genome shotgun (WGS) entry which is preliminary data.</text>
</comment>
<dbReference type="OrthoDB" id="9773683at2"/>
<dbReference type="GO" id="GO:0005886">
    <property type="term" value="C:plasma membrane"/>
    <property type="evidence" value="ECO:0007669"/>
    <property type="project" value="UniProtKB-SubCell"/>
</dbReference>
<dbReference type="SUPFAM" id="SSF161098">
    <property type="entry name" value="MetI-like"/>
    <property type="match status" value="1"/>
</dbReference>
<evidence type="ECO:0000259" key="9">
    <source>
        <dbReference type="PROSITE" id="PS50928"/>
    </source>
</evidence>
<evidence type="ECO:0000256" key="6">
    <source>
        <dbReference type="ARBA" id="ARBA00023136"/>
    </source>
</evidence>
<keyword evidence="8" id="KW-0175">Coiled coil</keyword>
<organism evidence="10 11">
    <name type="scientific">Alloiococcus otitis ATCC 51267</name>
    <dbReference type="NCBI Taxonomy" id="883081"/>
    <lineage>
        <taxon>Bacteria</taxon>
        <taxon>Bacillati</taxon>
        <taxon>Bacillota</taxon>
        <taxon>Bacilli</taxon>
        <taxon>Lactobacillales</taxon>
        <taxon>Carnobacteriaceae</taxon>
        <taxon>Alloiococcus</taxon>
    </lineage>
</organism>
<dbReference type="eggNOG" id="COG0601">
    <property type="taxonomic scope" value="Bacteria"/>
</dbReference>
<keyword evidence="6 7" id="KW-0472">Membrane</keyword>
<dbReference type="GO" id="GO:0071916">
    <property type="term" value="F:dipeptide transmembrane transporter activity"/>
    <property type="evidence" value="ECO:0007669"/>
    <property type="project" value="TreeGrafter"/>
</dbReference>
<evidence type="ECO:0000256" key="8">
    <source>
        <dbReference type="SAM" id="Coils"/>
    </source>
</evidence>
<feature type="domain" description="ABC transmembrane type-1" evidence="9">
    <location>
        <begin position="249"/>
        <end position="451"/>
    </location>
</feature>
<evidence type="ECO:0000256" key="3">
    <source>
        <dbReference type="ARBA" id="ARBA00022475"/>
    </source>
</evidence>
<protein>
    <recommendedName>
        <fullName evidence="9">ABC transmembrane type-1 domain-containing protein</fullName>
    </recommendedName>
</protein>
<dbReference type="PANTHER" id="PTHR43163">
    <property type="entry name" value="DIPEPTIDE TRANSPORT SYSTEM PERMEASE PROTEIN DPPB-RELATED"/>
    <property type="match status" value="1"/>
</dbReference>
<accession>K9EQG2</accession>
<dbReference type="Pfam" id="PF19300">
    <property type="entry name" value="BPD_transp_1_N"/>
    <property type="match status" value="1"/>
</dbReference>
<feature type="transmembrane region" description="Helical" evidence="7">
    <location>
        <begin position="428"/>
        <end position="451"/>
    </location>
</feature>
<dbReference type="RefSeq" id="WP_003778361.1">
    <property type="nucleotide sequence ID" value="NZ_JH992960.1"/>
</dbReference>
<feature type="transmembrane region" description="Helical" evidence="7">
    <location>
        <begin position="163"/>
        <end position="183"/>
    </location>
</feature>
<evidence type="ECO:0000313" key="11">
    <source>
        <dbReference type="Proteomes" id="UP000009875"/>
    </source>
</evidence>
<comment type="similarity">
    <text evidence="7">Belongs to the binding-protein-dependent transport system permease family.</text>
</comment>
<evidence type="ECO:0000256" key="1">
    <source>
        <dbReference type="ARBA" id="ARBA00004651"/>
    </source>
</evidence>
<dbReference type="EMBL" id="AGXA01000022">
    <property type="protein sequence ID" value="EKU93187.1"/>
    <property type="molecule type" value="Genomic_DNA"/>
</dbReference>
<dbReference type="PROSITE" id="PS50928">
    <property type="entry name" value="ABC_TM1"/>
    <property type="match status" value="1"/>
</dbReference>
<dbReference type="InterPro" id="IPR035906">
    <property type="entry name" value="MetI-like_sf"/>
</dbReference>
<evidence type="ECO:0000256" key="7">
    <source>
        <dbReference type="RuleBase" id="RU363032"/>
    </source>
</evidence>
<evidence type="ECO:0000313" key="10">
    <source>
        <dbReference type="EMBL" id="EKU93187.1"/>
    </source>
</evidence>
<feature type="transmembrane region" description="Helical" evidence="7">
    <location>
        <begin position="288"/>
        <end position="311"/>
    </location>
</feature>
<dbReference type="InterPro" id="IPR000515">
    <property type="entry name" value="MetI-like"/>
</dbReference>
<feature type="transmembrane region" description="Helical" evidence="7">
    <location>
        <begin position="323"/>
        <end position="341"/>
    </location>
</feature>
<reference evidence="10 11" key="1">
    <citation type="submission" date="2012-09" db="EMBL/GenBank/DDBJ databases">
        <title>The Genome Sequence of Alloiococcus otitis ATCC 51267.</title>
        <authorList>
            <consortium name="The Broad Institute Genome Sequencing Platform"/>
            <person name="Earl A."/>
            <person name="Ward D."/>
            <person name="Feldgarden M."/>
            <person name="Gevers D."/>
            <person name="Huys G."/>
            <person name="Walker B."/>
            <person name="Young S.K."/>
            <person name="Zeng Q."/>
            <person name="Gargeya S."/>
            <person name="Fitzgerald M."/>
            <person name="Haas B."/>
            <person name="Abouelleil A."/>
            <person name="Alvarado L."/>
            <person name="Arachchi H.M."/>
            <person name="Berlin A.M."/>
            <person name="Chapman S.B."/>
            <person name="Goldberg J."/>
            <person name="Griggs A."/>
            <person name="Gujja S."/>
            <person name="Hansen M."/>
            <person name="Howarth C."/>
            <person name="Imamovic A."/>
            <person name="Larimer J."/>
            <person name="McCowen C."/>
            <person name="Montmayeur A."/>
            <person name="Murphy C."/>
            <person name="Neiman D."/>
            <person name="Pearson M."/>
            <person name="Priest M."/>
            <person name="Roberts A."/>
            <person name="Saif S."/>
            <person name="Shea T."/>
            <person name="Sisk P."/>
            <person name="Sykes S."/>
            <person name="Wortman J."/>
            <person name="Nusbaum C."/>
            <person name="Birren B."/>
        </authorList>
    </citation>
    <scope>NUCLEOTIDE SEQUENCE [LARGE SCALE GENOMIC DNA]</scope>
    <source>
        <strain evidence="10 11">ATCC 51267</strain>
    </source>
</reference>
<feature type="transmembrane region" description="Helical" evidence="7">
    <location>
        <begin position="257"/>
        <end position="276"/>
    </location>
</feature>
<gene>
    <name evidence="10" type="ORF">HMPREF9698_01348</name>
</gene>
<comment type="subcellular location">
    <subcellularLocation>
        <location evidence="1 7">Cell membrane</location>
        <topology evidence="1 7">Multi-pass membrane protein</topology>
    </subcellularLocation>
</comment>
<dbReference type="Proteomes" id="UP000009875">
    <property type="component" value="Unassembled WGS sequence"/>
</dbReference>
<dbReference type="InterPro" id="IPR045621">
    <property type="entry name" value="BPD_transp_1_N"/>
</dbReference>
<keyword evidence="2 7" id="KW-0813">Transport</keyword>
<name>K9EQG2_9LACT</name>
<keyword evidence="4 7" id="KW-0812">Transmembrane</keyword>
<dbReference type="Gene3D" id="1.10.3720.10">
    <property type="entry name" value="MetI-like"/>
    <property type="match status" value="1"/>
</dbReference>
<feature type="transmembrane region" description="Helical" evidence="7">
    <location>
        <begin position="132"/>
        <end position="151"/>
    </location>
</feature>
<evidence type="ECO:0000256" key="4">
    <source>
        <dbReference type="ARBA" id="ARBA00022692"/>
    </source>
</evidence>
<keyword evidence="11" id="KW-1185">Reference proteome</keyword>
<dbReference type="CDD" id="cd06261">
    <property type="entry name" value="TM_PBP2"/>
    <property type="match status" value="1"/>
</dbReference>
<feature type="transmembrane region" description="Helical" evidence="7">
    <location>
        <begin position="378"/>
        <end position="398"/>
    </location>
</feature>
<keyword evidence="3" id="KW-1003">Cell membrane</keyword>